<gene>
    <name evidence="3" type="ORF">A5N15_09960</name>
    <name evidence="2" type="ORF">AN277_0208285</name>
</gene>
<evidence type="ECO:0000313" key="4">
    <source>
        <dbReference type="Proteomes" id="UP000053171"/>
    </source>
</evidence>
<dbReference type="Proteomes" id="UP000092021">
    <property type="component" value="Unassembled WGS sequence"/>
</dbReference>
<keyword evidence="1" id="KW-1133">Transmembrane helix</keyword>
<evidence type="ECO:0000313" key="3">
    <source>
        <dbReference type="EMBL" id="OAX55812.1"/>
    </source>
</evidence>
<dbReference type="RefSeq" id="WP_064725631.1">
    <property type="nucleotide sequence ID" value="NZ_LJBJ02000017.1"/>
</dbReference>
<organism evidence="2 4">
    <name type="scientific">Rothia kristinae</name>
    <dbReference type="NCBI Taxonomy" id="37923"/>
    <lineage>
        <taxon>Bacteria</taxon>
        <taxon>Bacillati</taxon>
        <taxon>Actinomycetota</taxon>
        <taxon>Actinomycetes</taxon>
        <taxon>Micrococcales</taxon>
        <taxon>Micrococcaceae</taxon>
        <taxon>Rothia</taxon>
    </lineage>
</organism>
<keyword evidence="4" id="KW-1185">Reference proteome</keyword>
<evidence type="ECO:0000256" key="1">
    <source>
        <dbReference type="SAM" id="Phobius"/>
    </source>
</evidence>
<dbReference type="AlphaFoldDB" id="A0A199P3P4"/>
<feature type="transmembrane region" description="Helical" evidence="1">
    <location>
        <begin position="50"/>
        <end position="73"/>
    </location>
</feature>
<reference evidence="2 4" key="3">
    <citation type="submission" date="2016-06" db="EMBL/GenBank/DDBJ databases">
        <title>Identification of putative biosynthetic pathways for the production of bioactive secondary metabolites by the marine actinomycete Kocuria kristinae RUTW2-3.</title>
        <authorList>
            <person name="Waterworth S.C."/>
            <person name="Walmsley T.A."/>
            <person name="Matongo T."/>
            <person name="Davies-Coleman M.T."/>
            <person name="Dorrington R.A."/>
        </authorList>
    </citation>
    <scope>NUCLEOTIDE SEQUENCE [LARGE SCALE GENOMIC DNA]</scope>
    <source>
        <strain evidence="4">RuSp02-3</strain>
        <strain evidence="2">RUTW2-3</strain>
        <strain evidence="3 5">RUTW4-5</strain>
    </source>
</reference>
<dbReference type="Proteomes" id="UP000053171">
    <property type="component" value="Unassembled WGS sequence"/>
</dbReference>
<dbReference type="EMBL" id="LWGZ01000888">
    <property type="protein sequence ID" value="OAX55812.1"/>
    <property type="molecule type" value="Genomic_DNA"/>
</dbReference>
<name>A0A199P3P4_9MICC</name>
<sequence length="157" mass="16707">MIENLQHVVETIPAILRILALAGLGAIPFVESYFGSAVGVLAGVNPVLAVASASLGNMICMIVLVLGAGRVRGTVTARREPRTPSRRRQRFDRLFDKYGVAGVSLLGQTVLPSQITSAMMAGMGANRTKIIAWQCVSIILWGTLFAVLASVGLWTVE</sequence>
<reference evidence="4" key="1">
    <citation type="submission" date="2016-04" db="EMBL/GenBank/DDBJ databases">
        <authorList>
            <person name="Waterworth S."/>
            <person name="Matcher G."/>
        </authorList>
    </citation>
    <scope>NUCLEOTIDE SEQUENCE [LARGE SCALE GENOMIC DNA]</scope>
    <source>
        <strain evidence="4">RuSp02-3</strain>
    </source>
</reference>
<protein>
    <recommendedName>
        <fullName evidence="6">Small multidrug efflux protein</fullName>
    </recommendedName>
</protein>
<feature type="transmembrane region" description="Helical" evidence="1">
    <location>
        <begin position="94"/>
        <end position="111"/>
    </location>
</feature>
<evidence type="ECO:0008006" key="6">
    <source>
        <dbReference type="Google" id="ProtNLM"/>
    </source>
</evidence>
<proteinExistence type="predicted"/>
<feature type="transmembrane region" description="Helical" evidence="1">
    <location>
        <begin position="12"/>
        <end position="30"/>
    </location>
</feature>
<keyword evidence="1" id="KW-0472">Membrane</keyword>
<dbReference type="EMBL" id="LJBJ02000017">
    <property type="protein sequence ID" value="OAX51490.1"/>
    <property type="molecule type" value="Genomic_DNA"/>
</dbReference>
<comment type="caution">
    <text evidence="2">The sequence shown here is derived from an EMBL/GenBank/DDBJ whole genome shotgun (WGS) entry which is preliminary data.</text>
</comment>
<accession>A0A199P3P4</accession>
<reference evidence="2" key="2">
    <citation type="submission" date="2016-04" db="EMBL/GenBank/DDBJ databases">
        <authorList>
            <person name="Evans L.H."/>
            <person name="Alamgir A."/>
            <person name="Owens N."/>
            <person name="Weber N.D."/>
            <person name="Virtaneva K."/>
            <person name="Barbian K."/>
            <person name="Babar A."/>
            <person name="Rosenke K."/>
        </authorList>
    </citation>
    <scope>NUCLEOTIDE SEQUENCE [LARGE SCALE GENOMIC DNA]</scope>
    <source>
        <strain evidence="2">RUTW2-3</strain>
    </source>
</reference>
<evidence type="ECO:0000313" key="2">
    <source>
        <dbReference type="EMBL" id="OAX51490.1"/>
    </source>
</evidence>
<evidence type="ECO:0000313" key="5">
    <source>
        <dbReference type="Proteomes" id="UP000092021"/>
    </source>
</evidence>
<feature type="transmembrane region" description="Helical" evidence="1">
    <location>
        <begin position="131"/>
        <end position="156"/>
    </location>
</feature>
<keyword evidence="1" id="KW-0812">Transmembrane</keyword>